<dbReference type="InterPro" id="IPR036869">
    <property type="entry name" value="J_dom_sf"/>
</dbReference>
<dbReference type="SMART" id="SM00271">
    <property type="entry name" value="DnaJ"/>
    <property type="match status" value="1"/>
</dbReference>
<organism evidence="3 4">
    <name type="scientific">Serendipita vermifera MAFF 305830</name>
    <dbReference type="NCBI Taxonomy" id="933852"/>
    <lineage>
        <taxon>Eukaryota</taxon>
        <taxon>Fungi</taxon>
        <taxon>Dikarya</taxon>
        <taxon>Basidiomycota</taxon>
        <taxon>Agaricomycotina</taxon>
        <taxon>Agaricomycetes</taxon>
        <taxon>Sebacinales</taxon>
        <taxon>Serendipitaceae</taxon>
        <taxon>Serendipita</taxon>
    </lineage>
</organism>
<dbReference type="Pfam" id="PF00226">
    <property type="entry name" value="DnaJ"/>
    <property type="match status" value="1"/>
</dbReference>
<sequence>MLSAGAETLLRMVGWTFLPDFGARLLLRTFRQLQASPPPFLGIKPRQPPPLNSPGYALQQRISFSIIIFAYLLYTAIQAYLQAPPNFYELLGVLPNVDEGTLKTAFRNFARFNHPDRVGPSGEARFIAARDAFDTLKSSTRRFAYDRFGPDVIGWAADCTTTTDYLERGLMAS</sequence>
<name>A0A0C2X5V0_SERVB</name>
<dbReference type="OrthoDB" id="10250354at2759"/>
<dbReference type="AlphaFoldDB" id="A0A0C2X5V0"/>
<dbReference type="InterPro" id="IPR001623">
    <property type="entry name" value="DnaJ_domain"/>
</dbReference>
<protein>
    <recommendedName>
        <fullName evidence="2">J domain-containing protein</fullName>
    </recommendedName>
</protein>
<accession>A0A0C2X5V0</accession>
<dbReference type="Proteomes" id="UP000054097">
    <property type="component" value="Unassembled WGS sequence"/>
</dbReference>
<evidence type="ECO:0000313" key="3">
    <source>
        <dbReference type="EMBL" id="KIM24657.1"/>
    </source>
</evidence>
<dbReference type="GO" id="GO:0051787">
    <property type="term" value="F:misfolded protein binding"/>
    <property type="evidence" value="ECO:0007669"/>
    <property type="project" value="TreeGrafter"/>
</dbReference>
<dbReference type="Gene3D" id="1.10.287.110">
    <property type="entry name" value="DnaJ domain"/>
    <property type="match status" value="1"/>
</dbReference>
<dbReference type="EMBL" id="KN824321">
    <property type="protein sequence ID" value="KIM24657.1"/>
    <property type="molecule type" value="Genomic_DNA"/>
</dbReference>
<evidence type="ECO:0000256" key="1">
    <source>
        <dbReference type="ARBA" id="ARBA00023186"/>
    </source>
</evidence>
<feature type="non-terminal residue" evidence="3">
    <location>
        <position position="173"/>
    </location>
</feature>
<dbReference type="CDD" id="cd06257">
    <property type="entry name" value="DnaJ"/>
    <property type="match status" value="1"/>
</dbReference>
<keyword evidence="1" id="KW-0143">Chaperone</keyword>
<dbReference type="HOGENOM" id="CLU_106381_0_0_1"/>
<dbReference type="InterPro" id="IPR051948">
    <property type="entry name" value="Hsp70_co-chaperone_J-domain"/>
</dbReference>
<dbReference type="PROSITE" id="PS50076">
    <property type="entry name" value="DNAJ_2"/>
    <property type="match status" value="1"/>
</dbReference>
<feature type="domain" description="J" evidence="2">
    <location>
        <begin position="86"/>
        <end position="149"/>
    </location>
</feature>
<dbReference type="GO" id="GO:0036503">
    <property type="term" value="P:ERAD pathway"/>
    <property type="evidence" value="ECO:0007669"/>
    <property type="project" value="TreeGrafter"/>
</dbReference>
<evidence type="ECO:0000259" key="2">
    <source>
        <dbReference type="PROSITE" id="PS50076"/>
    </source>
</evidence>
<gene>
    <name evidence="3" type="ORF">M408DRAFT_48105</name>
</gene>
<dbReference type="SUPFAM" id="SSF46565">
    <property type="entry name" value="Chaperone J-domain"/>
    <property type="match status" value="1"/>
</dbReference>
<dbReference type="GO" id="GO:0005783">
    <property type="term" value="C:endoplasmic reticulum"/>
    <property type="evidence" value="ECO:0007669"/>
    <property type="project" value="TreeGrafter"/>
</dbReference>
<reference evidence="4" key="2">
    <citation type="submission" date="2015-01" db="EMBL/GenBank/DDBJ databases">
        <title>Evolutionary Origins and Diversification of the Mycorrhizal Mutualists.</title>
        <authorList>
            <consortium name="DOE Joint Genome Institute"/>
            <consortium name="Mycorrhizal Genomics Consortium"/>
            <person name="Kohler A."/>
            <person name="Kuo A."/>
            <person name="Nagy L.G."/>
            <person name="Floudas D."/>
            <person name="Copeland A."/>
            <person name="Barry K.W."/>
            <person name="Cichocki N."/>
            <person name="Veneault-Fourrey C."/>
            <person name="LaButti K."/>
            <person name="Lindquist E.A."/>
            <person name="Lipzen A."/>
            <person name="Lundell T."/>
            <person name="Morin E."/>
            <person name="Murat C."/>
            <person name="Riley R."/>
            <person name="Ohm R."/>
            <person name="Sun H."/>
            <person name="Tunlid A."/>
            <person name="Henrissat B."/>
            <person name="Grigoriev I.V."/>
            <person name="Hibbett D.S."/>
            <person name="Martin F."/>
        </authorList>
    </citation>
    <scope>NUCLEOTIDE SEQUENCE [LARGE SCALE GENOMIC DNA]</scope>
    <source>
        <strain evidence="4">MAFF 305830</strain>
    </source>
</reference>
<dbReference type="PRINTS" id="PR00625">
    <property type="entry name" value="JDOMAIN"/>
</dbReference>
<proteinExistence type="predicted"/>
<keyword evidence="4" id="KW-1185">Reference proteome</keyword>
<dbReference type="PANTHER" id="PTHR44360">
    <property type="entry name" value="DNAJ HOMOLOG SUBFAMILY B MEMBER 9"/>
    <property type="match status" value="1"/>
</dbReference>
<dbReference type="STRING" id="933852.A0A0C2X5V0"/>
<dbReference type="PANTHER" id="PTHR44360:SF1">
    <property type="entry name" value="DNAJ HOMOLOG SUBFAMILY B MEMBER 9"/>
    <property type="match status" value="1"/>
</dbReference>
<reference evidence="3 4" key="1">
    <citation type="submission" date="2014-04" db="EMBL/GenBank/DDBJ databases">
        <authorList>
            <consortium name="DOE Joint Genome Institute"/>
            <person name="Kuo A."/>
            <person name="Zuccaro A."/>
            <person name="Kohler A."/>
            <person name="Nagy L.G."/>
            <person name="Floudas D."/>
            <person name="Copeland A."/>
            <person name="Barry K.W."/>
            <person name="Cichocki N."/>
            <person name="Veneault-Fourrey C."/>
            <person name="LaButti K."/>
            <person name="Lindquist E.A."/>
            <person name="Lipzen A."/>
            <person name="Lundell T."/>
            <person name="Morin E."/>
            <person name="Murat C."/>
            <person name="Sun H."/>
            <person name="Tunlid A."/>
            <person name="Henrissat B."/>
            <person name="Grigoriev I.V."/>
            <person name="Hibbett D.S."/>
            <person name="Martin F."/>
            <person name="Nordberg H.P."/>
            <person name="Cantor M.N."/>
            <person name="Hua S.X."/>
        </authorList>
    </citation>
    <scope>NUCLEOTIDE SEQUENCE [LARGE SCALE GENOMIC DNA]</scope>
    <source>
        <strain evidence="3 4">MAFF 305830</strain>
    </source>
</reference>
<evidence type="ECO:0000313" key="4">
    <source>
        <dbReference type="Proteomes" id="UP000054097"/>
    </source>
</evidence>
<dbReference type="GO" id="GO:0051087">
    <property type="term" value="F:protein-folding chaperone binding"/>
    <property type="evidence" value="ECO:0007669"/>
    <property type="project" value="TreeGrafter"/>
</dbReference>